<dbReference type="InterPro" id="IPR029205">
    <property type="entry name" value="Clathrin-bd"/>
</dbReference>
<evidence type="ECO:0000313" key="2">
    <source>
        <dbReference type="EMBL" id="KRZ09148.1"/>
    </source>
</evidence>
<dbReference type="STRING" id="268475.A0A0V1HFT4"/>
<gene>
    <name evidence="2" type="ORF">T11_8236</name>
</gene>
<evidence type="ECO:0000259" key="1">
    <source>
        <dbReference type="Pfam" id="PF15045"/>
    </source>
</evidence>
<name>A0A0V1HFT4_9BILA</name>
<dbReference type="Proteomes" id="UP000055024">
    <property type="component" value="Unassembled WGS sequence"/>
</dbReference>
<comment type="caution">
    <text evidence="2">The sequence shown here is derived from an EMBL/GenBank/DDBJ whole genome shotgun (WGS) entry which is preliminary data.</text>
</comment>
<evidence type="ECO:0000313" key="3">
    <source>
        <dbReference type="Proteomes" id="UP000055024"/>
    </source>
</evidence>
<dbReference type="EMBL" id="JYDP01000076">
    <property type="protein sequence ID" value="KRZ09148.1"/>
    <property type="molecule type" value="Genomic_DNA"/>
</dbReference>
<keyword evidence="3" id="KW-1185">Reference proteome</keyword>
<accession>A0A0V1HFT4</accession>
<reference evidence="2 3" key="1">
    <citation type="submission" date="2015-01" db="EMBL/GenBank/DDBJ databases">
        <title>Evolution of Trichinella species and genotypes.</title>
        <authorList>
            <person name="Korhonen P.K."/>
            <person name="Edoardo P."/>
            <person name="Giuseppe L.R."/>
            <person name="Gasser R.B."/>
        </authorList>
    </citation>
    <scope>NUCLEOTIDE SEQUENCE [LARGE SCALE GENOMIC DNA]</scope>
    <source>
        <strain evidence="2">ISS1029</strain>
    </source>
</reference>
<dbReference type="OrthoDB" id="5917212at2759"/>
<sequence length="400" mass="43531">MSSLDGDIIECVTPITSADDCKLIKKQDYLNNDTEQNIVNNVKCVEKSALENSTAAQSVKLDDEFQKVVENVERPVEEEEEDGFGGFVAASFTSVAQNHVQSCEADNFSGCTTSQVDANEWVDFSSAPFPAQPVLAVQDCCLNFTSLTKQMQSVLSCAFPSNFDKSDNVDSSKKLFKLAQVLDDDLKEYDENGSHFCITSRNLWHSLRTIEDANALNYRWANSLLYNVYLSALGMNVTLAQSAKSNLPLFATQLTSSSLIPEKLTSTAATTSSLTFPCQNKVPVSETDDFASSSQNGVDQMNLSSAPFNITAVDLDIFLRDKEPDKGGKAPWEEDLELLGLADINLKGSSDMQKSAGQNFDSADFKFGNGNATGLSNEIESNNASSVSSFQLSTVTDVKK</sequence>
<dbReference type="AlphaFoldDB" id="A0A0V1HFT4"/>
<dbReference type="Pfam" id="PF15045">
    <property type="entry name" value="Clathrin_bdg"/>
    <property type="match status" value="1"/>
</dbReference>
<protein>
    <recommendedName>
        <fullName evidence="1">Aftiphilin clathrin-binding box domain-containing protein</fullName>
    </recommendedName>
</protein>
<proteinExistence type="predicted"/>
<organism evidence="2 3">
    <name type="scientific">Trichinella zimbabwensis</name>
    <dbReference type="NCBI Taxonomy" id="268475"/>
    <lineage>
        <taxon>Eukaryota</taxon>
        <taxon>Metazoa</taxon>
        <taxon>Ecdysozoa</taxon>
        <taxon>Nematoda</taxon>
        <taxon>Enoplea</taxon>
        <taxon>Dorylaimia</taxon>
        <taxon>Trichinellida</taxon>
        <taxon>Trichinellidae</taxon>
        <taxon>Trichinella</taxon>
    </lineage>
</organism>
<feature type="domain" description="Aftiphilin clathrin-binding box" evidence="1">
    <location>
        <begin position="200"/>
        <end position="237"/>
    </location>
</feature>